<keyword evidence="1" id="KW-0238">DNA-binding</keyword>
<dbReference type="PANTHER" id="PTHR43214">
    <property type="entry name" value="TWO-COMPONENT RESPONSE REGULATOR"/>
    <property type="match status" value="1"/>
</dbReference>
<dbReference type="SUPFAM" id="SSF52172">
    <property type="entry name" value="CheY-like"/>
    <property type="match status" value="1"/>
</dbReference>
<gene>
    <name evidence="5" type="ORF">NSPWAT_1791</name>
</gene>
<dbReference type="Pfam" id="PF00072">
    <property type="entry name" value="Response_reg"/>
    <property type="match status" value="1"/>
</dbReference>
<dbReference type="RefSeq" id="WP_282011540.1">
    <property type="nucleotide sequence ID" value="NZ_OX336137.1"/>
</dbReference>
<dbReference type="SMART" id="SM00448">
    <property type="entry name" value="REC"/>
    <property type="match status" value="1"/>
</dbReference>
<accession>A0ABM9HEH9</accession>
<proteinExistence type="predicted"/>
<dbReference type="SUPFAM" id="SSF46894">
    <property type="entry name" value="C-terminal effector domain of the bipartite response regulators"/>
    <property type="match status" value="1"/>
</dbReference>
<dbReference type="Gene3D" id="3.40.50.2300">
    <property type="match status" value="1"/>
</dbReference>
<dbReference type="Proteomes" id="UP001157733">
    <property type="component" value="Chromosome"/>
</dbReference>
<dbReference type="CDD" id="cd06170">
    <property type="entry name" value="LuxR_C_like"/>
    <property type="match status" value="1"/>
</dbReference>
<evidence type="ECO:0000313" key="6">
    <source>
        <dbReference type="Proteomes" id="UP001157733"/>
    </source>
</evidence>
<reference evidence="5 6" key="1">
    <citation type="submission" date="2022-09" db="EMBL/GenBank/DDBJ databases">
        <authorList>
            <person name="Kop L."/>
        </authorList>
    </citation>
    <scope>NUCLEOTIDE SEQUENCE [LARGE SCALE GENOMIC DNA]</scope>
    <source>
        <strain evidence="5 6">347</strain>
    </source>
</reference>
<dbReference type="InterPro" id="IPR016032">
    <property type="entry name" value="Sig_transdc_resp-reg_C-effctor"/>
</dbReference>
<sequence length="200" mass="22641">MDHSILLIDDEEILRKTLSDDLEEEGFHVTTANNGEQGIEEFKSQNPDLVIVDLIMEGMNGIQVSQEIKKLHPGAPVMILTGHGTLESAIDALQLKVQDYILKPVKREELLSKINGCLENTPPRRSLKNRKPAYSQNLQLEKVGLTKRQREVAQLASQGYNDEEIAHILKISVFTVKFHLKKAFKKLNIHKRVELILSSN</sequence>
<evidence type="ECO:0000313" key="5">
    <source>
        <dbReference type="EMBL" id="CAI2718650.1"/>
    </source>
</evidence>
<name>A0ABM9HEH9_9BACT</name>
<feature type="domain" description="Response regulatory" evidence="4">
    <location>
        <begin position="4"/>
        <end position="118"/>
    </location>
</feature>
<dbReference type="PRINTS" id="PR00038">
    <property type="entry name" value="HTHLUXR"/>
</dbReference>
<dbReference type="InterPro" id="IPR036388">
    <property type="entry name" value="WH-like_DNA-bd_sf"/>
</dbReference>
<dbReference type="SMART" id="SM00421">
    <property type="entry name" value="HTH_LUXR"/>
    <property type="match status" value="1"/>
</dbReference>
<dbReference type="EMBL" id="OX336137">
    <property type="protein sequence ID" value="CAI2718650.1"/>
    <property type="molecule type" value="Genomic_DNA"/>
</dbReference>
<dbReference type="InterPro" id="IPR001789">
    <property type="entry name" value="Sig_transdc_resp-reg_receiver"/>
</dbReference>
<evidence type="ECO:0000259" key="3">
    <source>
        <dbReference type="PROSITE" id="PS50043"/>
    </source>
</evidence>
<evidence type="ECO:0000256" key="1">
    <source>
        <dbReference type="ARBA" id="ARBA00023125"/>
    </source>
</evidence>
<keyword evidence="6" id="KW-1185">Reference proteome</keyword>
<dbReference type="InterPro" id="IPR039420">
    <property type="entry name" value="WalR-like"/>
</dbReference>
<dbReference type="InterPro" id="IPR011006">
    <property type="entry name" value="CheY-like_superfamily"/>
</dbReference>
<protein>
    <recommendedName>
        <fullName evidence="7">Two component transcriptional regulator, LuxR family</fullName>
    </recommendedName>
</protein>
<dbReference type="Gene3D" id="1.10.10.10">
    <property type="entry name" value="Winged helix-like DNA-binding domain superfamily/Winged helix DNA-binding domain"/>
    <property type="match status" value="1"/>
</dbReference>
<keyword evidence="2" id="KW-0597">Phosphoprotein</keyword>
<dbReference type="PROSITE" id="PS50043">
    <property type="entry name" value="HTH_LUXR_2"/>
    <property type="match status" value="1"/>
</dbReference>
<organism evidence="5 6">
    <name type="scientific">Nitrospina watsonii</name>
    <dbReference type="NCBI Taxonomy" id="1323948"/>
    <lineage>
        <taxon>Bacteria</taxon>
        <taxon>Pseudomonadati</taxon>
        <taxon>Nitrospinota/Tectimicrobiota group</taxon>
        <taxon>Nitrospinota</taxon>
        <taxon>Nitrospinia</taxon>
        <taxon>Nitrospinales</taxon>
        <taxon>Nitrospinaceae</taxon>
        <taxon>Nitrospina</taxon>
    </lineage>
</organism>
<feature type="domain" description="HTH luxR-type" evidence="3">
    <location>
        <begin position="138"/>
        <end position="200"/>
    </location>
</feature>
<dbReference type="InterPro" id="IPR000792">
    <property type="entry name" value="Tscrpt_reg_LuxR_C"/>
</dbReference>
<evidence type="ECO:0000256" key="2">
    <source>
        <dbReference type="PROSITE-ProRule" id="PRU00169"/>
    </source>
</evidence>
<evidence type="ECO:0008006" key="7">
    <source>
        <dbReference type="Google" id="ProtNLM"/>
    </source>
</evidence>
<evidence type="ECO:0000259" key="4">
    <source>
        <dbReference type="PROSITE" id="PS50110"/>
    </source>
</evidence>
<dbReference type="CDD" id="cd00156">
    <property type="entry name" value="REC"/>
    <property type="match status" value="1"/>
</dbReference>
<dbReference type="Pfam" id="PF00196">
    <property type="entry name" value="GerE"/>
    <property type="match status" value="1"/>
</dbReference>
<feature type="modified residue" description="4-aspartylphosphate" evidence="2">
    <location>
        <position position="53"/>
    </location>
</feature>
<dbReference type="PROSITE" id="PS50110">
    <property type="entry name" value="RESPONSE_REGULATORY"/>
    <property type="match status" value="1"/>
</dbReference>